<dbReference type="InterPro" id="IPR008984">
    <property type="entry name" value="SMAD_FHA_dom_sf"/>
</dbReference>
<dbReference type="FunFam" id="3.30.40.10:FF:000154">
    <property type="entry name" value="PHD finger protein 12"/>
    <property type="match status" value="1"/>
</dbReference>
<keyword evidence="11" id="KW-0804">Transcription</keyword>
<dbReference type="InterPro" id="IPR001965">
    <property type="entry name" value="Znf_PHD"/>
</dbReference>
<name>A0A182JH80_ANOAO</name>
<dbReference type="SUPFAM" id="SSF57903">
    <property type="entry name" value="FYVE/PHD zinc finger"/>
    <property type="match status" value="2"/>
</dbReference>
<dbReference type="PROSITE" id="PS50016">
    <property type="entry name" value="ZF_PHD_2"/>
    <property type="match status" value="2"/>
</dbReference>
<dbReference type="VEuPathDB" id="VectorBase:AATE018045"/>
<evidence type="ECO:0000256" key="3">
    <source>
        <dbReference type="ARBA" id="ARBA00022499"/>
    </source>
</evidence>
<dbReference type="InterPro" id="IPR011011">
    <property type="entry name" value="Znf_FYVE_PHD"/>
</dbReference>
<keyword evidence="6" id="KW-0677">Repeat</keyword>
<dbReference type="PANTHER" id="PTHR46309">
    <property type="entry name" value="PHD FINGER PROTEIN 12"/>
    <property type="match status" value="1"/>
</dbReference>
<dbReference type="InterPro" id="IPR031966">
    <property type="entry name" value="PHF12_MRG-bd"/>
</dbReference>
<dbReference type="FunFam" id="3.30.40.10:FF:000164">
    <property type="entry name" value="PHD finger protein 12"/>
    <property type="match status" value="1"/>
</dbReference>
<feature type="compositionally biased region" description="Low complexity" evidence="16">
    <location>
        <begin position="133"/>
        <end position="144"/>
    </location>
</feature>
<dbReference type="STRING" id="41427.A0A182JH80"/>
<dbReference type="CDD" id="cd15534">
    <property type="entry name" value="PHD2_PHF12_Rco1"/>
    <property type="match status" value="1"/>
</dbReference>
<feature type="compositionally biased region" description="Basic and acidic residues" evidence="16">
    <location>
        <begin position="809"/>
        <end position="820"/>
    </location>
</feature>
<dbReference type="InterPro" id="IPR019787">
    <property type="entry name" value="Znf_PHD-finger"/>
</dbReference>
<feature type="region of interest" description="Disordered" evidence="16">
    <location>
        <begin position="805"/>
        <end position="844"/>
    </location>
</feature>
<evidence type="ECO:0000256" key="10">
    <source>
        <dbReference type="ARBA" id="ARBA00023015"/>
    </source>
</evidence>
<dbReference type="InterPro" id="IPR013083">
    <property type="entry name" value="Znf_RING/FYVE/PHD"/>
</dbReference>
<evidence type="ECO:0000256" key="6">
    <source>
        <dbReference type="ARBA" id="ARBA00022737"/>
    </source>
</evidence>
<evidence type="ECO:0000256" key="5">
    <source>
        <dbReference type="ARBA" id="ARBA00022723"/>
    </source>
</evidence>
<dbReference type="GO" id="GO:0070822">
    <property type="term" value="C:Sin3-type complex"/>
    <property type="evidence" value="ECO:0007669"/>
    <property type="project" value="TreeGrafter"/>
</dbReference>
<dbReference type="SUPFAM" id="SSF49879">
    <property type="entry name" value="SMAD/FHA domain"/>
    <property type="match status" value="1"/>
</dbReference>
<keyword evidence="7" id="KW-0863">Zinc-finger</keyword>
<organism evidence="17">
    <name type="scientific">Anopheles atroparvus</name>
    <name type="common">European mosquito</name>
    <dbReference type="NCBI Taxonomy" id="41427"/>
    <lineage>
        <taxon>Eukaryota</taxon>
        <taxon>Metazoa</taxon>
        <taxon>Ecdysozoa</taxon>
        <taxon>Arthropoda</taxon>
        <taxon>Hexapoda</taxon>
        <taxon>Insecta</taxon>
        <taxon>Pterygota</taxon>
        <taxon>Neoptera</taxon>
        <taxon>Endopterygota</taxon>
        <taxon>Diptera</taxon>
        <taxon>Nematocera</taxon>
        <taxon>Culicoidea</taxon>
        <taxon>Culicidae</taxon>
        <taxon>Anophelinae</taxon>
        <taxon>Anopheles</taxon>
    </lineage>
</organism>
<evidence type="ECO:0000256" key="4">
    <source>
        <dbReference type="ARBA" id="ARBA00022553"/>
    </source>
</evidence>
<dbReference type="InterPro" id="IPR019786">
    <property type="entry name" value="Zinc_finger_PHD-type_CS"/>
</dbReference>
<keyword evidence="5" id="KW-0479">Metal-binding</keyword>
<dbReference type="AlphaFoldDB" id="A0A182JH80"/>
<dbReference type="GO" id="GO:0008270">
    <property type="term" value="F:zinc ion binding"/>
    <property type="evidence" value="ECO:0007669"/>
    <property type="project" value="UniProtKB-KW"/>
</dbReference>
<keyword evidence="2" id="KW-0678">Repressor</keyword>
<evidence type="ECO:0000256" key="12">
    <source>
        <dbReference type="ARBA" id="ARBA00023242"/>
    </source>
</evidence>
<keyword evidence="4" id="KW-0597">Phosphoprotein</keyword>
<dbReference type="InterPro" id="IPR038098">
    <property type="entry name" value="PHF12_MRG-bd_sf"/>
</dbReference>
<reference evidence="17" key="1">
    <citation type="submission" date="2022-08" db="UniProtKB">
        <authorList>
            <consortium name="EnsemblMetazoa"/>
        </authorList>
    </citation>
    <scope>IDENTIFICATION</scope>
    <source>
        <strain evidence="17">EBRO</strain>
    </source>
</reference>
<keyword evidence="9" id="KW-0832">Ubl conjugation</keyword>
<dbReference type="GO" id="GO:0003714">
    <property type="term" value="F:transcription corepressor activity"/>
    <property type="evidence" value="ECO:0007669"/>
    <property type="project" value="InterPro"/>
</dbReference>
<dbReference type="InterPro" id="IPR042163">
    <property type="entry name" value="PHF12"/>
</dbReference>
<dbReference type="EnsemblMetazoa" id="AATE018045-RA">
    <property type="protein sequence ID" value="AATE018045-PA.1"/>
    <property type="gene ID" value="AATE018045"/>
</dbReference>
<dbReference type="InterPro" id="IPR000253">
    <property type="entry name" value="FHA_dom"/>
</dbReference>
<dbReference type="Pfam" id="PF16737">
    <property type="entry name" value="PHF12_MRG_bd"/>
    <property type="match status" value="1"/>
</dbReference>
<keyword evidence="3" id="KW-1017">Isopeptide bond</keyword>
<sequence>MNAKMSKQRAQPCDAAFSGGLMPLIQALIKPPEPTDSSSRNQLRRSNHPYYRKPGRGHNNDTCDSCKEGGDLLCCDRCPSSFHLGCHDPPLSEHEIPYGQWVCHTCKCKMIIGAEDQPGPHGKLRLRDRSLSHKSSNSSSSNGKQSHDGDHHDTLAVYSAPTTPPSDLAASVIVPSASIVSTTSMGSSVDTHEPTPVLGPAMEEEFKSNTPLDQLIQAAKMLNPKQFELPTEMETYFPFPGTDKVDNGKNGNSKRAKLRKLHELDSQGLVPLPARTCHVCGASCRKAPLVACDYCDLLFHQDCLDPPLTAMPTSMWMCPNHVEQFIDWKMVTSISATERIKLWNRFSGDIDHETVKMEFLRKVHRKNPPFRVKQKLRQRSKIIVPPAIEHMYRNPAPLLPSLKTFLRSRQVDPSVHFEDAPKPIRYDDNVLLRIVESELQAIEEADEKLGFEKQNTTDKESGSEDDGEGKAEQDNTGPAVQEKRRKDVEGSAGSSRMNGNIISGNEGAVCISIGEGELGKANAEGVEKPEPMEVDVKGSNDGADAKFGANADRELDHLDPALIRLLAVQRMQQIIADNPKLVRATLATEDGTTVEQLSQQDDRRKMPLPSELITKEDIERIAREFTLANGSSNSLIDRKGSEAEAKSTTGDVVLTKEKREINGTIESVPESTKVPNVAAGTAGSPPTDGLGQLTDRIVTLARQSQIRVRAALTWVNLEEDGYFSFEKVDPSDAICMSYRSFTIGSGPGNDVTLAKYGDCCCTSSRHAIIFYDEVTRMFELINYSEFGTEVNGHLYACDFGDHTSMPGSSEDRSSGLERRKISAAGHGPESGTSTGAAGAKQEQRNQIKKDLNSILEKSRKTYAQTRVEEFYATTCMADVPLAACKCFPERRIPTLACGWEGSAILYHGALIRFGCHAFIFTIVDYDDGADEFEDSYQDSESDE</sequence>
<feature type="compositionally biased region" description="Basic residues" evidence="16">
    <location>
        <begin position="42"/>
        <end position="54"/>
    </location>
</feature>
<feature type="compositionally biased region" description="Basic and acidic residues" evidence="16">
    <location>
        <begin position="447"/>
        <end position="473"/>
    </location>
</feature>
<evidence type="ECO:0000256" key="1">
    <source>
        <dbReference type="ARBA" id="ARBA00004123"/>
    </source>
</evidence>
<accession>A0A182JH80</accession>
<feature type="region of interest" description="Disordered" evidence="16">
    <location>
        <begin position="31"/>
        <end position="54"/>
    </location>
</feature>
<evidence type="ECO:0000256" key="2">
    <source>
        <dbReference type="ARBA" id="ARBA00022491"/>
    </source>
</evidence>
<comment type="subcellular location">
    <subcellularLocation>
        <location evidence="1">Nucleus</location>
    </subcellularLocation>
</comment>
<evidence type="ECO:0000256" key="11">
    <source>
        <dbReference type="ARBA" id="ARBA00023163"/>
    </source>
</evidence>
<protein>
    <recommendedName>
        <fullName evidence="14">PHD finger protein 12</fullName>
    </recommendedName>
    <alternativeName>
        <fullName evidence="15">PHD factor 1</fullName>
    </alternativeName>
</protein>
<dbReference type="SMART" id="SM00249">
    <property type="entry name" value="PHD"/>
    <property type="match status" value="2"/>
</dbReference>
<dbReference type="GO" id="GO:0000122">
    <property type="term" value="P:negative regulation of transcription by RNA polymerase II"/>
    <property type="evidence" value="ECO:0007669"/>
    <property type="project" value="TreeGrafter"/>
</dbReference>
<feature type="compositionally biased region" description="Basic and acidic residues" evidence="16">
    <location>
        <begin position="145"/>
        <end position="154"/>
    </location>
</feature>
<evidence type="ECO:0000256" key="14">
    <source>
        <dbReference type="ARBA" id="ARBA00068755"/>
    </source>
</evidence>
<evidence type="ECO:0000256" key="7">
    <source>
        <dbReference type="ARBA" id="ARBA00022771"/>
    </source>
</evidence>
<comment type="subunit">
    <text evidence="13">Component of SIN3 complexes. Interacts with SIN3A in a complex composed of HDAC1, SAP30 and SIN3A. Component of the SIN3B complex, which includes SIN3B, HDAC2 or HDAC1, PHF12 and MORF4L1; interacts directly with all subunits. Interacts with TLE5.</text>
</comment>
<dbReference type="CDD" id="cd15533">
    <property type="entry name" value="PHD1_PHF12"/>
    <property type="match status" value="1"/>
</dbReference>
<feature type="region of interest" description="Disordered" evidence="16">
    <location>
        <begin position="445"/>
        <end position="501"/>
    </location>
</feature>
<evidence type="ECO:0000256" key="8">
    <source>
        <dbReference type="ARBA" id="ARBA00022833"/>
    </source>
</evidence>
<dbReference type="PROSITE" id="PS01359">
    <property type="entry name" value="ZF_PHD_1"/>
    <property type="match status" value="1"/>
</dbReference>
<dbReference type="Gene3D" id="6.10.20.60">
    <property type="entry name" value="PHD finger protein 12"/>
    <property type="match status" value="1"/>
</dbReference>
<dbReference type="Gene3D" id="3.30.40.10">
    <property type="entry name" value="Zinc/RING finger domain, C3HC4 (zinc finger)"/>
    <property type="match status" value="2"/>
</dbReference>
<keyword evidence="8" id="KW-0862">Zinc</keyword>
<dbReference type="PROSITE" id="PS50006">
    <property type="entry name" value="FHA_DOMAIN"/>
    <property type="match status" value="1"/>
</dbReference>
<dbReference type="Pfam" id="PF00628">
    <property type="entry name" value="PHD"/>
    <property type="match status" value="2"/>
</dbReference>
<feature type="region of interest" description="Disordered" evidence="16">
    <location>
        <begin position="117"/>
        <end position="162"/>
    </location>
</feature>
<keyword evidence="10" id="KW-0805">Transcription regulation</keyword>
<evidence type="ECO:0000256" key="15">
    <source>
        <dbReference type="ARBA" id="ARBA00076589"/>
    </source>
</evidence>
<dbReference type="PANTHER" id="PTHR46309:SF1">
    <property type="entry name" value="PHD FINGER PROTEIN 12"/>
    <property type="match status" value="1"/>
</dbReference>
<evidence type="ECO:0000313" key="17">
    <source>
        <dbReference type="EnsemblMetazoa" id="AATE018045-PA.1"/>
    </source>
</evidence>
<keyword evidence="12" id="KW-0539">Nucleus</keyword>
<evidence type="ECO:0000256" key="9">
    <source>
        <dbReference type="ARBA" id="ARBA00022843"/>
    </source>
</evidence>
<evidence type="ECO:0000256" key="16">
    <source>
        <dbReference type="SAM" id="MobiDB-lite"/>
    </source>
</evidence>
<proteinExistence type="predicted"/>
<feature type="compositionally biased region" description="Polar residues" evidence="16">
    <location>
        <begin position="492"/>
        <end position="501"/>
    </location>
</feature>
<evidence type="ECO:0000256" key="13">
    <source>
        <dbReference type="ARBA" id="ARBA00065785"/>
    </source>
</evidence>